<dbReference type="InterPro" id="IPR013785">
    <property type="entry name" value="Aldolase_TIM"/>
</dbReference>
<dbReference type="PANTHER" id="PTHR22893">
    <property type="entry name" value="NADH OXIDOREDUCTASE-RELATED"/>
    <property type="match status" value="1"/>
</dbReference>
<organism evidence="2 3">
    <name type="scientific">Aspergillus pseudodeflectus</name>
    <dbReference type="NCBI Taxonomy" id="176178"/>
    <lineage>
        <taxon>Eukaryota</taxon>
        <taxon>Fungi</taxon>
        <taxon>Dikarya</taxon>
        <taxon>Ascomycota</taxon>
        <taxon>Pezizomycotina</taxon>
        <taxon>Eurotiomycetes</taxon>
        <taxon>Eurotiomycetidae</taxon>
        <taxon>Eurotiales</taxon>
        <taxon>Aspergillaceae</taxon>
        <taxon>Aspergillus</taxon>
        <taxon>Aspergillus subgen. Nidulantes</taxon>
    </lineage>
</organism>
<proteinExistence type="predicted"/>
<dbReference type="GeneID" id="98158494"/>
<gene>
    <name evidence="2" type="ORF">BJX68DRAFT_257396</name>
</gene>
<dbReference type="Proteomes" id="UP001610444">
    <property type="component" value="Unassembled WGS sequence"/>
</dbReference>
<evidence type="ECO:0000313" key="2">
    <source>
        <dbReference type="EMBL" id="KAL2843543.1"/>
    </source>
</evidence>
<dbReference type="RefSeq" id="XP_070895668.1">
    <property type="nucleotide sequence ID" value="XM_071043330.1"/>
</dbReference>
<dbReference type="Gene3D" id="3.20.20.70">
    <property type="entry name" value="Aldolase class I"/>
    <property type="match status" value="1"/>
</dbReference>
<feature type="domain" description="NADH:flavin oxidoreductase/NADH oxidase N-terminal" evidence="1">
    <location>
        <begin position="22"/>
        <end position="289"/>
    </location>
</feature>
<reference evidence="2 3" key="1">
    <citation type="submission" date="2024-07" db="EMBL/GenBank/DDBJ databases">
        <title>Section-level genome sequencing and comparative genomics of Aspergillus sections Usti and Cavernicolus.</title>
        <authorList>
            <consortium name="Lawrence Berkeley National Laboratory"/>
            <person name="Nybo J.L."/>
            <person name="Vesth T.C."/>
            <person name="Theobald S."/>
            <person name="Frisvad J.C."/>
            <person name="Larsen T.O."/>
            <person name="Kjaerboelling I."/>
            <person name="Rothschild-Mancinelli K."/>
            <person name="Lyhne E.K."/>
            <person name="Kogle M.E."/>
            <person name="Barry K."/>
            <person name="Clum A."/>
            <person name="Na H."/>
            <person name="Ledsgaard L."/>
            <person name="Lin J."/>
            <person name="Lipzen A."/>
            <person name="Kuo A."/>
            <person name="Riley R."/>
            <person name="Mondo S."/>
            <person name="LaButti K."/>
            <person name="Haridas S."/>
            <person name="Pangalinan J."/>
            <person name="Salamov A.A."/>
            <person name="Simmons B.A."/>
            <person name="Magnuson J.K."/>
            <person name="Chen J."/>
            <person name="Drula E."/>
            <person name="Henrissat B."/>
            <person name="Wiebenga A."/>
            <person name="Lubbers R.J."/>
            <person name="Gomes A.C."/>
            <person name="Macurrencykelacurrency M.R."/>
            <person name="Stajich J."/>
            <person name="Grigoriev I.V."/>
            <person name="Mortensen U.H."/>
            <person name="De vries R.P."/>
            <person name="Baker S.E."/>
            <person name="Andersen M.R."/>
        </authorList>
    </citation>
    <scope>NUCLEOTIDE SEQUENCE [LARGE SCALE GENOMIC DNA]</scope>
    <source>
        <strain evidence="2 3">CBS 756.74</strain>
    </source>
</reference>
<dbReference type="SUPFAM" id="SSF51395">
    <property type="entry name" value="FMN-linked oxidoreductases"/>
    <property type="match status" value="1"/>
</dbReference>
<keyword evidence="3" id="KW-1185">Reference proteome</keyword>
<dbReference type="InterPro" id="IPR001155">
    <property type="entry name" value="OxRdtase_FMN_N"/>
</dbReference>
<protein>
    <recommendedName>
        <fullName evidence="1">NADH:flavin oxidoreductase/NADH oxidase N-terminal domain-containing protein</fullName>
    </recommendedName>
</protein>
<accession>A0ABR4JU28</accession>
<name>A0ABR4JU28_9EURO</name>
<comment type="caution">
    <text evidence="2">The sequence shown here is derived from an EMBL/GenBank/DDBJ whole genome shotgun (WGS) entry which is preliminary data.</text>
</comment>
<sequence length="313" mass="35063">MILRRRLNCRAIEFHVQLPIVPEYFTQRASIPGILLVSEATSIWKRAGGYPNKVTDAVHGKGSYLLFQLWALGRVTLPEVARLEGFDVVSSNPTPLDSDNPPPREGTEEEIQGFIQDYAQAARNALQAGFDGVEVHGAGGRLIDQFTKDNCNTRTDEYAGSIENRSRFIPEVVRAVSDVVGSNRVGIRLPPWQRYQGLRMEDPVPQFTHVIGKRKTLTLACLHLRSPSVLIDDSLNTDPIDPFIEAWGDCAPVILAGGFKPESAKLVLKDHFKKRDLLVAFGRYFFSSTEARVDAANDIFLEHDLNMERHLRL</sequence>
<dbReference type="EMBL" id="JBFXLR010000045">
    <property type="protein sequence ID" value="KAL2843543.1"/>
    <property type="molecule type" value="Genomic_DNA"/>
</dbReference>
<evidence type="ECO:0000259" key="1">
    <source>
        <dbReference type="Pfam" id="PF00724"/>
    </source>
</evidence>
<dbReference type="Pfam" id="PF00724">
    <property type="entry name" value="Oxidored_FMN"/>
    <property type="match status" value="1"/>
</dbReference>
<evidence type="ECO:0000313" key="3">
    <source>
        <dbReference type="Proteomes" id="UP001610444"/>
    </source>
</evidence>
<dbReference type="InterPro" id="IPR045247">
    <property type="entry name" value="Oye-like"/>
</dbReference>
<dbReference type="PANTHER" id="PTHR22893:SF91">
    <property type="entry name" value="NADPH DEHYDROGENASE 2-RELATED"/>
    <property type="match status" value="1"/>
</dbReference>